<evidence type="ECO:0000313" key="2">
    <source>
        <dbReference type="EMBL" id="PWW12610.1"/>
    </source>
</evidence>
<dbReference type="RefSeq" id="WP_110024514.1">
    <property type="nucleotide sequence ID" value="NZ_QGTS01000001.1"/>
</dbReference>
<reference evidence="2 3" key="1">
    <citation type="submission" date="2018-05" db="EMBL/GenBank/DDBJ databases">
        <title>Genomic Encyclopedia of Type Strains, Phase IV (KMG-IV): sequencing the most valuable type-strain genomes for metagenomic binning, comparative biology and taxonomic classification.</title>
        <authorList>
            <person name="Goeker M."/>
        </authorList>
    </citation>
    <scope>NUCLEOTIDE SEQUENCE [LARGE SCALE GENOMIC DNA]</scope>
    <source>
        <strain evidence="2 3">DSM 19579</strain>
    </source>
</reference>
<dbReference type="AlphaFoldDB" id="A0A317QC89"/>
<keyword evidence="3" id="KW-1185">Reference proteome</keyword>
<sequence>MNNKSMNNKRCQQLIGVLGLLCTFLTVAPRLMAEEPEHINLVSPARLVIITPAHPPRLLVAAPPPPVGSRMPRGMYWKPRPPHGPSQPGHPGQPMAPNGQPGMKQQQPGQPGGSPQQPGQPQQPEGAPQQGEPGYVAPATHA</sequence>
<gene>
    <name evidence="2" type="ORF">DES37_101178</name>
</gene>
<protein>
    <submittedName>
        <fullName evidence="2">Uncharacterized protein</fullName>
    </submittedName>
</protein>
<name>A0A317QC89_9ENTR</name>
<comment type="caution">
    <text evidence="2">The sequence shown here is derived from an EMBL/GenBank/DDBJ whole genome shotgun (WGS) entry which is preliminary data.</text>
</comment>
<organism evidence="2 3">
    <name type="scientific">Mangrovibacter plantisponsor</name>
    <dbReference type="NCBI Taxonomy" id="451513"/>
    <lineage>
        <taxon>Bacteria</taxon>
        <taxon>Pseudomonadati</taxon>
        <taxon>Pseudomonadota</taxon>
        <taxon>Gammaproteobacteria</taxon>
        <taxon>Enterobacterales</taxon>
        <taxon>Enterobacteriaceae</taxon>
        <taxon>Mangrovibacter</taxon>
    </lineage>
</organism>
<feature type="region of interest" description="Disordered" evidence="1">
    <location>
        <begin position="57"/>
        <end position="142"/>
    </location>
</feature>
<accession>A0A317QC89</accession>
<evidence type="ECO:0000256" key="1">
    <source>
        <dbReference type="SAM" id="MobiDB-lite"/>
    </source>
</evidence>
<dbReference type="Proteomes" id="UP000246744">
    <property type="component" value="Unassembled WGS sequence"/>
</dbReference>
<feature type="compositionally biased region" description="Low complexity" evidence="1">
    <location>
        <begin position="86"/>
        <end position="134"/>
    </location>
</feature>
<proteinExistence type="predicted"/>
<evidence type="ECO:0000313" key="3">
    <source>
        <dbReference type="Proteomes" id="UP000246744"/>
    </source>
</evidence>
<dbReference type="EMBL" id="QGTS01000001">
    <property type="protein sequence ID" value="PWW12610.1"/>
    <property type="molecule type" value="Genomic_DNA"/>
</dbReference>